<dbReference type="InterPro" id="IPR001841">
    <property type="entry name" value="Znf_RING"/>
</dbReference>
<dbReference type="EMBL" id="MDYQ01000222">
    <property type="protein sequence ID" value="PRP78457.1"/>
    <property type="molecule type" value="Genomic_DNA"/>
</dbReference>
<sequence>MTSHKEDSHGEVPTAAPGKSQEERANKPIRPLVLDDTMTTIQVQITCPICLGILRQTHTMMECLHRFCAECIEKSLRLGRKECPACRVKCISRRQLRADPRFDRIISAVYSDLDSFEATQDQATEEIAKNAISIGSKSILLQSMEEGKKRQALARKQSQKRKSFEDEESPQKRDNSRSKKKTTPTKETNSNSNNRPNTTAQVSKRQRAEENEEAQCILLLHPNERELTQIQNRYIRTSKMITMKHLSKFMCKKFKDREREWKEIHFYLDQAKNSVPLGEDVTLDVVERDLWKGKDDIILYYSQN</sequence>
<feature type="region of interest" description="Disordered" evidence="5">
    <location>
        <begin position="146"/>
        <end position="208"/>
    </location>
</feature>
<dbReference type="InterPro" id="IPR044592">
    <property type="entry name" value="RING1A/B"/>
</dbReference>
<evidence type="ECO:0000313" key="7">
    <source>
        <dbReference type="EMBL" id="PRP78457.1"/>
    </source>
</evidence>
<feature type="domain" description="RING-type" evidence="6">
    <location>
        <begin position="47"/>
        <end position="87"/>
    </location>
</feature>
<evidence type="ECO:0000256" key="2">
    <source>
        <dbReference type="ARBA" id="ARBA00022771"/>
    </source>
</evidence>
<keyword evidence="2 4" id="KW-0863">Zinc-finger</keyword>
<gene>
    <name evidence="7" type="ORF">PROFUN_13690</name>
</gene>
<dbReference type="AlphaFoldDB" id="A0A2P6N3C1"/>
<feature type="compositionally biased region" description="Basic and acidic residues" evidence="5">
    <location>
        <begin position="1"/>
        <end position="10"/>
    </location>
</feature>
<dbReference type="SUPFAM" id="SSF57850">
    <property type="entry name" value="RING/U-box"/>
    <property type="match status" value="1"/>
</dbReference>
<dbReference type="GO" id="GO:0008270">
    <property type="term" value="F:zinc ion binding"/>
    <property type="evidence" value="ECO:0007669"/>
    <property type="project" value="UniProtKB-KW"/>
</dbReference>
<dbReference type="CDD" id="cd16531">
    <property type="entry name" value="RING-HC_RING1-like"/>
    <property type="match status" value="1"/>
</dbReference>
<dbReference type="InParanoid" id="A0A2P6N3C1"/>
<evidence type="ECO:0000256" key="1">
    <source>
        <dbReference type="ARBA" id="ARBA00022723"/>
    </source>
</evidence>
<dbReference type="OrthoDB" id="337575at2759"/>
<keyword evidence="1" id="KW-0479">Metal-binding</keyword>
<evidence type="ECO:0000259" key="6">
    <source>
        <dbReference type="PROSITE" id="PS50089"/>
    </source>
</evidence>
<keyword evidence="8" id="KW-1185">Reference proteome</keyword>
<proteinExistence type="predicted"/>
<dbReference type="PROSITE" id="PS00518">
    <property type="entry name" value="ZF_RING_1"/>
    <property type="match status" value="1"/>
</dbReference>
<evidence type="ECO:0000256" key="3">
    <source>
        <dbReference type="ARBA" id="ARBA00022833"/>
    </source>
</evidence>
<name>A0A2P6N3C1_9EUKA</name>
<feature type="region of interest" description="Disordered" evidence="5">
    <location>
        <begin position="1"/>
        <end position="26"/>
    </location>
</feature>
<comment type="caution">
    <text evidence="7">The sequence shown here is derived from an EMBL/GenBank/DDBJ whole genome shotgun (WGS) entry which is preliminary data.</text>
</comment>
<dbReference type="SMART" id="SM00184">
    <property type="entry name" value="RING"/>
    <property type="match status" value="1"/>
</dbReference>
<evidence type="ECO:0000256" key="4">
    <source>
        <dbReference type="PROSITE-ProRule" id="PRU00175"/>
    </source>
</evidence>
<dbReference type="STRING" id="1890364.A0A2P6N3C1"/>
<dbReference type="PANTHER" id="PTHR46537">
    <property type="entry name" value="OS11G0578200 PROTEIN"/>
    <property type="match status" value="1"/>
</dbReference>
<organism evidence="7 8">
    <name type="scientific">Planoprotostelium fungivorum</name>
    <dbReference type="NCBI Taxonomy" id="1890364"/>
    <lineage>
        <taxon>Eukaryota</taxon>
        <taxon>Amoebozoa</taxon>
        <taxon>Evosea</taxon>
        <taxon>Variosea</taxon>
        <taxon>Cavosteliida</taxon>
        <taxon>Cavosteliaceae</taxon>
        <taxon>Planoprotostelium</taxon>
    </lineage>
</organism>
<dbReference type="Gene3D" id="3.30.40.10">
    <property type="entry name" value="Zinc/RING finger domain, C3HC4 (zinc finger)"/>
    <property type="match status" value="1"/>
</dbReference>
<evidence type="ECO:0000256" key="5">
    <source>
        <dbReference type="SAM" id="MobiDB-lite"/>
    </source>
</evidence>
<feature type="compositionally biased region" description="Basic residues" evidence="5">
    <location>
        <begin position="150"/>
        <end position="161"/>
    </location>
</feature>
<accession>A0A2P6N3C1</accession>
<dbReference type="PROSITE" id="PS50089">
    <property type="entry name" value="ZF_RING_2"/>
    <property type="match status" value="1"/>
</dbReference>
<dbReference type="Proteomes" id="UP000241769">
    <property type="component" value="Unassembled WGS sequence"/>
</dbReference>
<reference evidence="7 8" key="1">
    <citation type="journal article" date="2018" name="Genome Biol. Evol.">
        <title>Multiple Roots of Fruiting Body Formation in Amoebozoa.</title>
        <authorList>
            <person name="Hillmann F."/>
            <person name="Forbes G."/>
            <person name="Novohradska S."/>
            <person name="Ferling I."/>
            <person name="Riege K."/>
            <person name="Groth M."/>
            <person name="Westermann M."/>
            <person name="Marz M."/>
            <person name="Spaller T."/>
            <person name="Winckler T."/>
            <person name="Schaap P."/>
            <person name="Glockner G."/>
        </authorList>
    </citation>
    <scope>NUCLEOTIDE SEQUENCE [LARGE SCALE GENOMIC DNA]</scope>
    <source>
        <strain evidence="7 8">Jena</strain>
    </source>
</reference>
<dbReference type="Pfam" id="PF13923">
    <property type="entry name" value="zf-C3HC4_2"/>
    <property type="match status" value="1"/>
</dbReference>
<dbReference type="PANTHER" id="PTHR46537:SF3">
    <property type="entry name" value="E3 UBIQUITIN-PROTEIN LIGASE RING1A"/>
    <property type="match status" value="1"/>
</dbReference>
<dbReference type="Gene3D" id="3.10.20.90">
    <property type="entry name" value="Phosphatidylinositol 3-kinase Catalytic Subunit, Chain A, domain 1"/>
    <property type="match status" value="1"/>
</dbReference>
<feature type="compositionally biased region" description="Low complexity" evidence="5">
    <location>
        <begin position="188"/>
        <end position="199"/>
    </location>
</feature>
<evidence type="ECO:0000313" key="8">
    <source>
        <dbReference type="Proteomes" id="UP000241769"/>
    </source>
</evidence>
<dbReference type="InterPro" id="IPR013083">
    <property type="entry name" value="Znf_RING/FYVE/PHD"/>
</dbReference>
<dbReference type="InterPro" id="IPR017907">
    <property type="entry name" value="Znf_RING_CS"/>
</dbReference>
<protein>
    <recommendedName>
        <fullName evidence="6">RING-type domain-containing protein</fullName>
    </recommendedName>
</protein>
<keyword evidence="3" id="KW-0862">Zinc</keyword>